<protein>
    <recommendedName>
        <fullName evidence="5">N-acetyltransferase domain-containing protein</fullName>
    </recommendedName>
</protein>
<dbReference type="HOGENOM" id="CLU_078337_0_0_1"/>
<dbReference type="InterPro" id="IPR009658">
    <property type="entry name" value="DUF1248"/>
</dbReference>
<proteinExistence type="predicted"/>
<organism evidence="4">
    <name type="scientific">Caenorhabditis brenneri</name>
    <name type="common">Nematode worm</name>
    <dbReference type="NCBI Taxonomy" id="135651"/>
    <lineage>
        <taxon>Eukaryota</taxon>
        <taxon>Metazoa</taxon>
        <taxon>Ecdysozoa</taxon>
        <taxon>Nematoda</taxon>
        <taxon>Chromadorea</taxon>
        <taxon>Rhabditida</taxon>
        <taxon>Rhabditina</taxon>
        <taxon>Rhabditomorpha</taxon>
        <taxon>Rhabditoidea</taxon>
        <taxon>Rhabditidae</taxon>
        <taxon>Peloderinae</taxon>
        <taxon>Caenorhabditis</taxon>
    </lineage>
</organism>
<dbReference type="PANTHER" id="PTHR47408:SF2">
    <property type="entry name" value="DUF1248 DOMAIN-CONTAINING PROTEIN-RELATED"/>
    <property type="match status" value="1"/>
</dbReference>
<evidence type="ECO:0000259" key="1">
    <source>
        <dbReference type="Pfam" id="PF06852"/>
    </source>
</evidence>
<dbReference type="PANTHER" id="PTHR47408">
    <property type="entry name" value="PROTEIN CBG01304-RELATED"/>
    <property type="match status" value="1"/>
</dbReference>
<feature type="domain" description="YitH/HolE acetyltransferase (GNAT)" evidence="2">
    <location>
        <begin position="170"/>
        <end position="242"/>
    </location>
</feature>
<dbReference type="InParanoid" id="G0NHS9"/>
<dbReference type="Gene3D" id="3.40.630.90">
    <property type="match status" value="1"/>
</dbReference>
<dbReference type="STRING" id="135651.G0NHS9"/>
<dbReference type="Pfam" id="PF06852">
    <property type="entry name" value="DUF1248"/>
    <property type="match status" value="1"/>
</dbReference>
<evidence type="ECO:0000259" key="2">
    <source>
        <dbReference type="Pfam" id="PF18014"/>
    </source>
</evidence>
<dbReference type="SUPFAM" id="SSF55729">
    <property type="entry name" value="Acyl-CoA N-acyltransferases (Nat)"/>
    <property type="match status" value="1"/>
</dbReference>
<dbReference type="eggNOG" id="ENOG502S9B9">
    <property type="taxonomic scope" value="Eukaryota"/>
</dbReference>
<gene>
    <name evidence="3" type="ORF">CAEBREN_10917</name>
</gene>
<feature type="domain" description="DUF1248" evidence="1">
    <location>
        <begin position="4"/>
        <end position="151"/>
    </location>
</feature>
<dbReference type="EMBL" id="GL379886">
    <property type="protein sequence ID" value="EGT31506.1"/>
    <property type="molecule type" value="Genomic_DNA"/>
</dbReference>
<dbReference type="AlphaFoldDB" id="G0NHS9"/>
<keyword evidence="4" id="KW-1185">Reference proteome</keyword>
<evidence type="ECO:0000313" key="3">
    <source>
        <dbReference type="EMBL" id="EGT31506.1"/>
    </source>
</evidence>
<dbReference type="OrthoDB" id="6418983at2759"/>
<accession>G0NHS9</accession>
<dbReference type="InterPro" id="IPR016181">
    <property type="entry name" value="Acyl_CoA_acyltransferase"/>
</dbReference>
<dbReference type="Proteomes" id="UP000008068">
    <property type="component" value="Unassembled WGS sequence"/>
</dbReference>
<dbReference type="InterPro" id="IPR041496">
    <property type="entry name" value="YitH/HolE_GNAT"/>
</dbReference>
<name>G0NHS9_CAEBE</name>
<dbReference type="Pfam" id="PF18014">
    <property type="entry name" value="Acetyltransf_18"/>
    <property type="match status" value="1"/>
</dbReference>
<sequence>MPEFETLVNPPQEVWDQAVKMSAETDNWNFQSEDYKLWSETYGQFWLVTAVEKGTLNFVASVSLARWDGDDGPLYSIGMFYCVPKYRGLGLCKPIFQTVMDIIGDKPATLTGAVKMSAKYAKVFGFDKCPEHWHVWSDVKLSDVEIPKILSEKYSTKVWTEVDYGALTYYDRTICIRDRKKIMAAWFNLPRTFTRVVSDVTGKIVGYGTIRFVGNKRLSCAPYYADNLEAAEVLLKDLLENIPDWKNHTTLEFLYPECNKDPLRLLGRFAKSKEVVSTKKFCRSQFTKILIPTPDEKVYSLSDFSQQYV</sequence>
<evidence type="ECO:0000313" key="4">
    <source>
        <dbReference type="Proteomes" id="UP000008068"/>
    </source>
</evidence>
<evidence type="ECO:0008006" key="5">
    <source>
        <dbReference type="Google" id="ProtNLM"/>
    </source>
</evidence>
<reference evidence="4" key="1">
    <citation type="submission" date="2011-07" db="EMBL/GenBank/DDBJ databases">
        <authorList>
            <consortium name="Caenorhabditis brenneri Sequencing and Analysis Consortium"/>
            <person name="Wilson R.K."/>
        </authorList>
    </citation>
    <scope>NUCLEOTIDE SEQUENCE [LARGE SCALE GENOMIC DNA]</scope>
    <source>
        <strain evidence="4">PB2801</strain>
    </source>
</reference>